<dbReference type="NCBIfam" id="NF033208">
    <property type="entry name" value="choice_anch_E"/>
    <property type="match status" value="1"/>
</dbReference>
<dbReference type="InterPro" id="IPR026422">
    <property type="entry name" value="VPEID-CTERM"/>
</dbReference>
<reference evidence="2 3" key="1">
    <citation type="submission" date="2024-04" db="EMBL/GenBank/DDBJ databases">
        <authorList>
            <person name="Cremers G."/>
        </authorList>
    </citation>
    <scope>NUCLEOTIDE SEQUENCE [LARGE SCALE GENOMIC DNA]</scope>
    <source>
        <strain evidence="2">MeCH1-AG</strain>
    </source>
</reference>
<proteinExistence type="predicted"/>
<accession>A0ABP1CA17</accession>
<evidence type="ECO:0000313" key="2">
    <source>
        <dbReference type="EMBL" id="CAL1241099.1"/>
    </source>
</evidence>
<sequence length="256" mass="26346">MKQLALVVAGALLGSVAVAGTITYDTDTAYPGAGINNPTTIPLTTTNWITPGFTPPSPFSPVGSLLLPKFDLPGQILDSVEVHLYSGAQFSYKIENTSPTAVASGTRQLTVTEIAQIGGTNVTPGGKVDLNGPVYNIDLKTFDGTLDFAGSSGFDAGISSNSAVTLLNSLGLAYYQGPGHFAIDLLALGTASGTLSGGLLTEVTTWLGSARADVVYTYHEATTPVPEIDAVAGTGALTLLAGMLALNGERRRRPQD</sequence>
<keyword evidence="1" id="KW-0732">Signal</keyword>
<evidence type="ECO:0008006" key="4">
    <source>
        <dbReference type="Google" id="ProtNLM"/>
    </source>
</evidence>
<feature type="signal peptide" evidence="1">
    <location>
        <begin position="1"/>
        <end position="19"/>
    </location>
</feature>
<dbReference type="EMBL" id="OZ026884">
    <property type="protein sequence ID" value="CAL1241099.1"/>
    <property type="molecule type" value="Genomic_DNA"/>
</dbReference>
<organism evidence="2 3">
    <name type="scientific">Candidatus Methylocalor cossyra</name>
    <dbReference type="NCBI Taxonomy" id="3108543"/>
    <lineage>
        <taxon>Bacteria</taxon>
        <taxon>Pseudomonadati</taxon>
        <taxon>Pseudomonadota</taxon>
        <taxon>Gammaproteobacteria</taxon>
        <taxon>Methylococcales</taxon>
        <taxon>Methylococcaceae</taxon>
        <taxon>Candidatus Methylocalor</taxon>
    </lineage>
</organism>
<dbReference type="RefSeq" id="WP_348757630.1">
    <property type="nucleotide sequence ID" value="NZ_OZ026884.1"/>
</dbReference>
<feature type="chain" id="PRO_5046495381" description="VPDSG-CTERM protein sorting domain-containing protein" evidence="1">
    <location>
        <begin position="20"/>
        <end position="256"/>
    </location>
</feature>
<evidence type="ECO:0000256" key="1">
    <source>
        <dbReference type="SAM" id="SignalP"/>
    </source>
</evidence>
<name>A0ABP1CA17_9GAMM</name>
<gene>
    <name evidence="2" type="ORF">MECH1_V1_2323</name>
</gene>
<protein>
    <recommendedName>
        <fullName evidence="4">VPDSG-CTERM protein sorting domain-containing protein</fullName>
    </recommendedName>
</protein>
<dbReference type="Proteomes" id="UP001497493">
    <property type="component" value="Chromosome"/>
</dbReference>
<keyword evidence="3" id="KW-1185">Reference proteome</keyword>
<dbReference type="NCBIfam" id="TIGR04161">
    <property type="entry name" value="VPEID-CTERM"/>
    <property type="match status" value="1"/>
</dbReference>
<evidence type="ECO:0000313" key="3">
    <source>
        <dbReference type="Proteomes" id="UP001497493"/>
    </source>
</evidence>